<gene>
    <name evidence="1" type="ORF">MRB53_035566</name>
</gene>
<accession>A0ACC2K4Z1</accession>
<reference evidence="1 2" key="1">
    <citation type="journal article" date="2022" name="Hortic Res">
        <title>A haplotype resolved chromosomal level avocado genome allows analysis of novel avocado genes.</title>
        <authorList>
            <person name="Nath O."/>
            <person name="Fletcher S.J."/>
            <person name="Hayward A."/>
            <person name="Shaw L.M."/>
            <person name="Masouleh A.K."/>
            <person name="Furtado A."/>
            <person name="Henry R.J."/>
            <person name="Mitter N."/>
        </authorList>
    </citation>
    <scope>NUCLEOTIDE SEQUENCE [LARGE SCALE GENOMIC DNA]</scope>
    <source>
        <strain evidence="2">cv. Hass</strain>
    </source>
</reference>
<protein>
    <submittedName>
        <fullName evidence="1">Uncharacterized protein</fullName>
    </submittedName>
</protein>
<sequence>MASEKSFSLLSLLVLVLVVHSHINIKQCSAAASISKSPEAEALLKWKGSLFRSQALNSWSLNVSPCNWTGITCNGAKEKVVEINLRSCGLQGWENGSGESQSQLRFLLWRFASSVFSAPKQGNVPIDTSSFSSFSETAFLHTSCKRQLQECVYFTTGHKVHSGSPFNRMGRVIVAAIRKWRVTFPNDPNSFMNWTWSILPRSQSGQGSKGSVPGFLTKLL</sequence>
<evidence type="ECO:0000313" key="1">
    <source>
        <dbReference type="EMBL" id="KAJ8616194.1"/>
    </source>
</evidence>
<organism evidence="1 2">
    <name type="scientific">Persea americana</name>
    <name type="common">Avocado</name>
    <dbReference type="NCBI Taxonomy" id="3435"/>
    <lineage>
        <taxon>Eukaryota</taxon>
        <taxon>Viridiplantae</taxon>
        <taxon>Streptophyta</taxon>
        <taxon>Embryophyta</taxon>
        <taxon>Tracheophyta</taxon>
        <taxon>Spermatophyta</taxon>
        <taxon>Magnoliopsida</taxon>
        <taxon>Magnoliidae</taxon>
        <taxon>Laurales</taxon>
        <taxon>Lauraceae</taxon>
        <taxon>Persea</taxon>
    </lineage>
</organism>
<dbReference type="EMBL" id="CM056820">
    <property type="protein sequence ID" value="KAJ8616194.1"/>
    <property type="molecule type" value="Genomic_DNA"/>
</dbReference>
<dbReference type="Proteomes" id="UP001234297">
    <property type="component" value="Chromosome 12"/>
</dbReference>
<name>A0ACC2K4Z1_PERAE</name>
<keyword evidence="2" id="KW-1185">Reference proteome</keyword>
<proteinExistence type="predicted"/>
<comment type="caution">
    <text evidence="1">The sequence shown here is derived from an EMBL/GenBank/DDBJ whole genome shotgun (WGS) entry which is preliminary data.</text>
</comment>
<evidence type="ECO:0000313" key="2">
    <source>
        <dbReference type="Proteomes" id="UP001234297"/>
    </source>
</evidence>